<dbReference type="InterPro" id="IPR036779">
    <property type="entry name" value="LysM_dom_sf"/>
</dbReference>
<feature type="transmembrane region" description="Helical" evidence="1">
    <location>
        <begin position="20"/>
        <end position="42"/>
    </location>
</feature>
<dbReference type="InterPro" id="IPR016047">
    <property type="entry name" value="M23ase_b-sheet_dom"/>
</dbReference>
<reference evidence="3 4" key="1">
    <citation type="journal article" date="2016" name="Nat. Commun.">
        <title>Thousands of microbial genomes shed light on interconnected biogeochemical processes in an aquifer system.</title>
        <authorList>
            <person name="Anantharaman K."/>
            <person name="Brown C.T."/>
            <person name="Hug L.A."/>
            <person name="Sharon I."/>
            <person name="Castelle C.J."/>
            <person name="Probst A.J."/>
            <person name="Thomas B.C."/>
            <person name="Singh A."/>
            <person name="Wilkins M.J."/>
            <person name="Karaoz U."/>
            <person name="Brodie E.L."/>
            <person name="Williams K.H."/>
            <person name="Hubbard S.S."/>
            <person name="Banfield J.F."/>
        </authorList>
    </citation>
    <scope>NUCLEOTIDE SEQUENCE [LARGE SCALE GENOMIC DNA]</scope>
</reference>
<proteinExistence type="predicted"/>
<dbReference type="PANTHER" id="PTHR21666">
    <property type="entry name" value="PEPTIDASE-RELATED"/>
    <property type="match status" value="1"/>
</dbReference>
<keyword evidence="1" id="KW-0472">Membrane</keyword>
<feature type="domain" description="LysM" evidence="2">
    <location>
        <begin position="185"/>
        <end position="229"/>
    </location>
</feature>
<sequence length="437" mass="47839">MRYKILLKTLKVLIYTKRFFWWFGTQIFFVLGKAAAPGWRVIGLVHYKLDYLMRKISGVAGLDGQLVKRDNLQIIIFIILFVVALPQTKLYAKKDVSLPGQKTVAYSLTPNDEDYSVEEVTASVATDFENTANPAWKTGVLSQDQFTHNSFETIELGTVVAGGTALSKPTILSGTIVNGVREKTVDYMVEPGDSLGSIAARFQISINTILWENNLGINSYLHPGDKLRILPITGLNHTIKKGDNLKKIAALYSASIDEIVKFNKLKADGSDLVSGEKILIPNGVRAAQKSTVVPPRNVARVATPPSSKQLPTVSGYVWPTAARVITQYFTWKHHGIDVAGGTFSTPNYASKAGVVEKSQCGWNSGYGCVVIIDHGGGIKTLYGHNSRLLVNAGDYVDAGQTIALMGNTGNVRGRTGIHLHFEVWINGVRSNPFRFVK</sequence>
<dbReference type="SMART" id="SM00257">
    <property type="entry name" value="LysM"/>
    <property type="match status" value="2"/>
</dbReference>
<evidence type="ECO:0000259" key="2">
    <source>
        <dbReference type="PROSITE" id="PS51782"/>
    </source>
</evidence>
<dbReference type="Gene3D" id="2.70.70.10">
    <property type="entry name" value="Glucose Permease (Domain IIA)"/>
    <property type="match status" value="1"/>
</dbReference>
<evidence type="ECO:0000313" key="3">
    <source>
        <dbReference type="EMBL" id="OGH92535.1"/>
    </source>
</evidence>
<keyword evidence="1" id="KW-1133">Transmembrane helix</keyword>
<keyword evidence="1" id="KW-0812">Transmembrane</keyword>
<comment type="caution">
    <text evidence="3">The sequence shown here is derived from an EMBL/GenBank/DDBJ whole genome shotgun (WGS) entry which is preliminary data.</text>
</comment>
<name>A0A1F6P8N8_9BACT</name>
<dbReference type="AlphaFoldDB" id="A0A1F6P8N8"/>
<dbReference type="EMBL" id="MFRA01000005">
    <property type="protein sequence ID" value="OGH92535.1"/>
    <property type="molecule type" value="Genomic_DNA"/>
</dbReference>
<dbReference type="Pfam" id="PF01551">
    <property type="entry name" value="Peptidase_M23"/>
    <property type="match status" value="1"/>
</dbReference>
<dbReference type="PROSITE" id="PS51782">
    <property type="entry name" value="LYSM"/>
    <property type="match status" value="2"/>
</dbReference>
<dbReference type="GO" id="GO:0004222">
    <property type="term" value="F:metalloendopeptidase activity"/>
    <property type="evidence" value="ECO:0007669"/>
    <property type="project" value="TreeGrafter"/>
</dbReference>
<evidence type="ECO:0000256" key="1">
    <source>
        <dbReference type="SAM" id="Phobius"/>
    </source>
</evidence>
<dbReference type="InterPro" id="IPR011055">
    <property type="entry name" value="Dup_hybrid_motif"/>
</dbReference>
<evidence type="ECO:0000313" key="4">
    <source>
        <dbReference type="Proteomes" id="UP000176634"/>
    </source>
</evidence>
<dbReference type="InterPro" id="IPR050570">
    <property type="entry name" value="Cell_wall_metabolism_enzyme"/>
</dbReference>
<gene>
    <name evidence="3" type="ORF">A2563_02555</name>
</gene>
<dbReference type="PANTHER" id="PTHR21666:SF270">
    <property type="entry name" value="MUREIN HYDROLASE ACTIVATOR ENVC"/>
    <property type="match status" value="1"/>
</dbReference>
<dbReference type="Gene3D" id="3.10.350.10">
    <property type="entry name" value="LysM domain"/>
    <property type="match status" value="2"/>
</dbReference>
<dbReference type="CDD" id="cd12797">
    <property type="entry name" value="M23_peptidase"/>
    <property type="match status" value="1"/>
</dbReference>
<protein>
    <recommendedName>
        <fullName evidence="2">LysM domain-containing protein</fullName>
    </recommendedName>
</protein>
<accession>A0A1F6P8N8</accession>
<dbReference type="InterPro" id="IPR018392">
    <property type="entry name" value="LysM"/>
</dbReference>
<dbReference type="CDD" id="cd00118">
    <property type="entry name" value="LysM"/>
    <property type="match status" value="2"/>
</dbReference>
<dbReference type="Pfam" id="PF01476">
    <property type="entry name" value="LysM"/>
    <property type="match status" value="2"/>
</dbReference>
<dbReference type="STRING" id="1798705.A2563_02555"/>
<organism evidence="3 4">
    <name type="scientific">Candidatus Magasanikbacteria bacterium RIFOXYD1_FULL_40_23</name>
    <dbReference type="NCBI Taxonomy" id="1798705"/>
    <lineage>
        <taxon>Bacteria</taxon>
        <taxon>Candidatus Magasanikiibacteriota</taxon>
    </lineage>
</organism>
<dbReference type="SUPFAM" id="SSF51261">
    <property type="entry name" value="Duplicated hybrid motif"/>
    <property type="match status" value="1"/>
</dbReference>
<dbReference type="Proteomes" id="UP000176634">
    <property type="component" value="Unassembled WGS sequence"/>
</dbReference>
<feature type="domain" description="LysM" evidence="2">
    <location>
        <begin position="235"/>
        <end position="280"/>
    </location>
</feature>